<dbReference type="Proteomes" id="UP000310066">
    <property type="component" value="Unassembled WGS sequence"/>
</dbReference>
<comment type="similarity">
    <text evidence="1">Belongs to the alkylbase DNA glycosidase AlkA family.</text>
</comment>
<evidence type="ECO:0000259" key="5">
    <source>
        <dbReference type="SMART" id="SM00478"/>
    </source>
</evidence>
<dbReference type="AlphaFoldDB" id="A0A4U0V1H5"/>
<dbReference type="Gene3D" id="1.10.340.30">
    <property type="entry name" value="Hypothetical protein, domain 2"/>
    <property type="match status" value="1"/>
</dbReference>
<dbReference type="GO" id="GO:0032131">
    <property type="term" value="F:alkylated DNA binding"/>
    <property type="evidence" value="ECO:0007669"/>
    <property type="project" value="TreeGrafter"/>
</dbReference>
<feature type="compositionally biased region" description="Polar residues" evidence="4">
    <location>
        <begin position="41"/>
        <end position="62"/>
    </location>
</feature>
<feature type="compositionally biased region" description="Polar residues" evidence="4">
    <location>
        <begin position="1"/>
        <end position="23"/>
    </location>
</feature>
<dbReference type="Gene3D" id="1.10.1670.40">
    <property type="match status" value="1"/>
</dbReference>
<keyword evidence="2" id="KW-0227">DNA damage</keyword>
<dbReference type="InterPro" id="IPR003265">
    <property type="entry name" value="HhH-GPD_domain"/>
</dbReference>
<dbReference type="PANTHER" id="PTHR43003:SF5">
    <property type="entry name" value="DNA-3-METHYLADENINE GLYCOSYLASE"/>
    <property type="match status" value="1"/>
</dbReference>
<dbReference type="InterPro" id="IPR051912">
    <property type="entry name" value="Alkylbase_DNA_Glycosylase/TA"/>
</dbReference>
<dbReference type="GO" id="GO:0032993">
    <property type="term" value="C:protein-DNA complex"/>
    <property type="evidence" value="ECO:0007669"/>
    <property type="project" value="TreeGrafter"/>
</dbReference>
<evidence type="ECO:0000256" key="1">
    <source>
        <dbReference type="ARBA" id="ARBA00010817"/>
    </source>
</evidence>
<gene>
    <name evidence="6" type="ORF">B0A54_06900</name>
</gene>
<dbReference type="InterPro" id="IPR011257">
    <property type="entry name" value="DNA_glycosylase"/>
</dbReference>
<dbReference type="GO" id="GO:0008725">
    <property type="term" value="F:DNA-3-methyladenine glycosylase activity"/>
    <property type="evidence" value="ECO:0007669"/>
    <property type="project" value="TreeGrafter"/>
</dbReference>
<dbReference type="GO" id="GO:0006307">
    <property type="term" value="P:DNA alkylation repair"/>
    <property type="evidence" value="ECO:0007669"/>
    <property type="project" value="TreeGrafter"/>
</dbReference>
<comment type="caution">
    <text evidence="6">The sequence shown here is derived from an EMBL/GenBank/DDBJ whole genome shotgun (WGS) entry which is preliminary data.</text>
</comment>
<dbReference type="GO" id="GO:0005634">
    <property type="term" value="C:nucleus"/>
    <property type="evidence" value="ECO:0007669"/>
    <property type="project" value="TreeGrafter"/>
</dbReference>
<organism evidence="6 7">
    <name type="scientific">Friedmanniomyces endolithicus</name>
    <dbReference type="NCBI Taxonomy" id="329885"/>
    <lineage>
        <taxon>Eukaryota</taxon>
        <taxon>Fungi</taxon>
        <taxon>Dikarya</taxon>
        <taxon>Ascomycota</taxon>
        <taxon>Pezizomycotina</taxon>
        <taxon>Dothideomycetes</taxon>
        <taxon>Dothideomycetidae</taxon>
        <taxon>Mycosphaerellales</taxon>
        <taxon>Teratosphaeriaceae</taxon>
        <taxon>Friedmanniomyces</taxon>
    </lineage>
</organism>
<name>A0A4U0V1H5_9PEZI</name>
<dbReference type="GO" id="GO:0043916">
    <property type="term" value="F:DNA-7-methylguanine glycosylase activity"/>
    <property type="evidence" value="ECO:0007669"/>
    <property type="project" value="TreeGrafter"/>
</dbReference>
<evidence type="ECO:0000313" key="6">
    <source>
        <dbReference type="EMBL" id="TKA42450.1"/>
    </source>
</evidence>
<reference evidence="6 7" key="1">
    <citation type="submission" date="2017-03" db="EMBL/GenBank/DDBJ databases">
        <title>Genomes of endolithic fungi from Antarctica.</title>
        <authorList>
            <person name="Coleine C."/>
            <person name="Masonjones S."/>
            <person name="Stajich J.E."/>
        </authorList>
    </citation>
    <scope>NUCLEOTIDE SEQUENCE [LARGE SCALE GENOMIC DNA]</scope>
    <source>
        <strain evidence="6 7">CCFEE 5311</strain>
    </source>
</reference>
<dbReference type="EMBL" id="NAJP01000023">
    <property type="protein sequence ID" value="TKA42450.1"/>
    <property type="molecule type" value="Genomic_DNA"/>
</dbReference>
<feature type="region of interest" description="Disordered" evidence="4">
    <location>
        <begin position="1"/>
        <end position="73"/>
    </location>
</feature>
<evidence type="ECO:0000256" key="4">
    <source>
        <dbReference type="SAM" id="MobiDB-lite"/>
    </source>
</evidence>
<dbReference type="STRING" id="329885.A0A4U0V1H5"/>
<feature type="domain" description="HhH-GPD" evidence="5">
    <location>
        <begin position="127"/>
        <end position="281"/>
    </location>
</feature>
<evidence type="ECO:0000256" key="2">
    <source>
        <dbReference type="ARBA" id="ARBA00022763"/>
    </source>
</evidence>
<evidence type="ECO:0000313" key="7">
    <source>
        <dbReference type="Proteomes" id="UP000310066"/>
    </source>
</evidence>
<dbReference type="OrthoDB" id="415889at2759"/>
<dbReference type="GO" id="GO:0006285">
    <property type="term" value="P:base-excision repair, AP site formation"/>
    <property type="evidence" value="ECO:0007669"/>
    <property type="project" value="TreeGrafter"/>
</dbReference>
<dbReference type="Pfam" id="PF00730">
    <property type="entry name" value="HhH-GPD"/>
    <property type="match status" value="1"/>
</dbReference>
<proteinExistence type="inferred from homology"/>
<dbReference type="CDD" id="cd00056">
    <property type="entry name" value="ENDO3c"/>
    <property type="match status" value="1"/>
</dbReference>
<dbReference type="SUPFAM" id="SSF48150">
    <property type="entry name" value="DNA-glycosylase"/>
    <property type="match status" value="1"/>
</dbReference>
<dbReference type="PANTHER" id="PTHR43003">
    <property type="entry name" value="DNA-3-METHYLADENINE GLYCOSYLASE"/>
    <property type="match status" value="1"/>
</dbReference>
<dbReference type="SMART" id="SM00478">
    <property type="entry name" value="ENDO3c"/>
    <property type="match status" value="1"/>
</dbReference>
<keyword evidence="3" id="KW-0234">DNA repair</keyword>
<protein>
    <recommendedName>
        <fullName evidence="5">HhH-GPD domain-containing protein</fullName>
    </recommendedName>
</protein>
<evidence type="ECO:0000256" key="3">
    <source>
        <dbReference type="ARBA" id="ARBA00023204"/>
    </source>
</evidence>
<dbReference type="FunFam" id="1.10.340.30:FF:000004">
    <property type="entry name" value="DNA-3-methyladenine glycosylase II"/>
    <property type="match status" value="1"/>
</dbReference>
<sequence length="583" mass="65370">MTPTPSAIGLMTSNSVLRPTYSTGDIDDTTPPPVDRPAQPHHTNATLITPRGTQVPPNSSIFDRSPSRPMQEPMTTTTCLLDKAVAHLLKVDPTLKPVIDRNHCRVFSPAGLAETIDPFRSLTSGIIAQQVSGAAAKSIKNKFIGLFPPESCPTGFPPPDIVAETSIPRLREAGLSQRKAEYIQGLAQKFTSGELTIPLLMNGTDEEVMQSLVAVRGLGAWSVEMFMCFGLKRMDVFSTGDLGVQRGMAAHAGKDVAKLKAKGGGKWKYMAEKEMVERAEMYRPYRKLHFYTAFGHCGHLLSAAMATTSTRGKHDDYWKIRIRPGYDTAKVMRDKLKDRNYHVSGNMRKDLLSECLRRSYLGILSHHKLTIPELRERIKARKIDTTGFFPKLTTSSRQELLSALEQADLNPKFEHFLQLPPELRNKIYADYYAEFKGRSTHQASHLSRTPIRLRRTRIGPKFRMKRFLISEKNALFLHNTEPKYVATVRRLLFTFVKDPRPLADGPACRLQLGKGGDYRLQLPGPVVSRDPSGDRLANKARSQAGTAVRELVARIVARPEKDKLRREDFFELCKAVALEFKFG</sequence>
<accession>A0A4U0V1H5</accession>